<dbReference type="EMBL" id="JAPFFJ010000004">
    <property type="protein sequence ID" value="KAJ6429134.1"/>
    <property type="molecule type" value="Genomic_DNA"/>
</dbReference>
<evidence type="ECO:0000259" key="1">
    <source>
        <dbReference type="Pfam" id="PF26145"/>
    </source>
</evidence>
<evidence type="ECO:0000313" key="2">
    <source>
        <dbReference type="EMBL" id="KAJ6429134.1"/>
    </source>
</evidence>
<accession>A0AAD6PGL9</accession>
<dbReference type="AlphaFoldDB" id="A0AAD6PGL9"/>
<dbReference type="PANTHER" id="PTHR33981">
    <property type="entry name" value="EXPRESSED PROTEIN"/>
    <property type="match status" value="1"/>
</dbReference>
<reference evidence="2 3" key="1">
    <citation type="journal article" date="2023" name="Int. J. Mol. Sci.">
        <title>De Novo Assembly and Annotation of 11 Diverse Shrub Willow (Salix) Genomes Reveals Novel Gene Organization in Sex-Linked Regions.</title>
        <authorList>
            <person name="Hyden B."/>
            <person name="Feng K."/>
            <person name="Yates T.B."/>
            <person name="Jawdy S."/>
            <person name="Cereghino C."/>
            <person name="Smart L.B."/>
            <person name="Muchero W."/>
        </authorList>
    </citation>
    <scope>NUCLEOTIDE SEQUENCE [LARGE SCALE GENOMIC DNA]</scope>
    <source>
        <tissue evidence="2">Shoot tip</tissue>
    </source>
</reference>
<feature type="domain" description="DUF8041" evidence="1">
    <location>
        <begin position="94"/>
        <end position="184"/>
    </location>
</feature>
<dbReference type="Proteomes" id="UP001162972">
    <property type="component" value="Chromosome 8"/>
</dbReference>
<evidence type="ECO:0000313" key="3">
    <source>
        <dbReference type="Proteomes" id="UP001162972"/>
    </source>
</evidence>
<sequence>MGEALLTTLSMENYHPSTLLSMDSGSLAHDDLEREMNRSVILSRPPDINLPLSSEPSPPPPLTWNDPCDILDVGLGPQAYEVETIVSIPKAVKKCTKRLDSIWGAWFFFSFYFKPVLNEKSKCKIIRDSNGVSGFEKSDLQLDSFLVQHDMENMYMWVFKERPENTLGKMQLRSYMNGHSRQGGALISIQC</sequence>
<dbReference type="Pfam" id="PF26145">
    <property type="entry name" value="DUF8041"/>
    <property type="match status" value="1"/>
</dbReference>
<protein>
    <recommendedName>
        <fullName evidence="1">DUF8041 domain-containing protein</fullName>
    </recommendedName>
</protein>
<gene>
    <name evidence="2" type="ORF">OIU84_020714</name>
</gene>
<organism evidence="2 3">
    <name type="scientific">Salix udensis</name>
    <dbReference type="NCBI Taxonomy" id="889485"/>
    <lineage>
        <taxon>Eukaryota</taxon>
        <taxon>Viridiplantae</taxon>
        <taxon>Streptophyta</taxon>
        <taxon>Embryophyta</taxon>
        <taxon>Tracheophyta</taxon>
        <taxon>Spermatophyta</taxon>
        <taxon>Magnoliopsida</taxon>
        <taxon>eudicotyledons</taxon>
        <taxon>Gunneridae</taxon>
        <taxon>Pentapetalae</taxon>
        <taxon>rosids</taxon>
        <taxon>fabids</taxon>
        <taxon>Malpighiales</taxon>
        <taxon>Salicaceae</taxon>
        <taxon>Saliceae</taxon>
        <taxon>Salix</taxon>
    </lineage>
</organism>
<dbReference type="PANTHER" id="PTHR33981:SF16">
    <property type="entry name" value="FYD"/>
    <property type="match status" value="1"/>
</dbReference>
<name>A0AAD6PGL9_9ROSI</name>
<keyword evidence="3" id="KW-1185">Reference proteome</keyword>
<proteinExistence type="predicted"/>
<dbReference type="InterPro" id="IPR058354">
    <property type="entry name" value="DUF8041"/>
</dbReference>
<comment type="caution">
    <text evidence="2">The sequence shown here is derived from an EMBL/GenBank/DDBJ whole genome shotgun (WGS) entry which is preliminary data.</text>
</comment>